<dbReference type="EMBL" id="QVTE01000034">
    <property type="protein sequence ID" value="RFU68301.1"/>
    <property type="molecule type" value="Genomic_DNA"/>
</dbReference>
<evidence type="ECO:0000256" key="1">
    <source>
        <dbReference type="ARBA" id="ARBA00004365"/>
    </source>
</evidence>
<dbReference type="InterPro" id="IPR053927">
    <property type="entry name" value="FlgK_helical"/>
</dbReference>
<dbReference type="Pfam" id="PF06429">
    <property type="entry name" value="Flg_bbr_C"/>
    <property type="match status" value="1"/>
</dbReference>
<name>A0A372LM66_9BACI</name>
<evidence type="ECO:0000256" key="6">
    <source>
        <dbReference type="ARBA" id="ARBA00023143"/>
    </source>
</evidence>
<feature type="domain" description="Flagellar basal body rod protein N-terminal" evidence="7">
    <location>
        <begin position="8"/>
        <end position="38"/>
    </location>
</feature>
<keyword evidence="10" id="KW-0282">Flagellum</keyword>
<evidence type="ECO:0000256" key="3">
    <source>
        <dbReference type="ARBA" id="ARBA00009677"/>
    </source>
</evidence>
<dbReference type="GO" id="GO:0009424">
    <property type="term" value="C:bacterial-type flagellum hook"/>
    <property type="evidence" value="ECO:0007669"/>
    <property type="project" value="InterPro"/>
</dbReference>
<accession>A0A372LM66</accession>
<dbReference type="InterPro" id="IPR001444">
    <property type="entry name" value="Flag_bb_rod_N"/>
</dbReference>
<evidence type="ECO:0000256" key="2">
    <source>
        <dbReference type="ARBA" id="ARBA00004613"/>
    </source>
</evidence>
<dbReference type="RefSeq" id="WP_117327050.1">
    <property type="nucleotide sequence ID" value="NZ_QVTE01000034.1"/>
</dbReference>
<dbReference type="PANTHER" id="PTHR30033:SF1">
    <property type="entry name" value="FLAGELLAR HOOK-ASSOCIATED PROTEIN 1"/>
    <property type="match status" value="1"/>
</dbReference>
<comment type="subcellular location">
    <subcellularLocation>
        <location evidence="1">Bacterial flagellum</location>
    </subcellularLocation>
    <subcellularLocation>
        <location evidence="2">Secreted</location>
    </subcellularLocation>
</comment>
<dbReference type="GO" id="GO:0005576">
    <property type="term" value="C:extracellular region"/>
    <property type="evidence" value="ECO:0007669"/>
    <property type="project" value="UniProtKB-SubCell"/>
</dbReference>
<comment type="similarity">
    <text evidence="3">Belongs to the flagella basal body rod proteins family.</text>
</comment>
<evidence type="ECO:0000259" key="7">
    <source>
        <dbReference type="Pfam" id="PF00460"/>
    </source>
</evidence>
<dbReference type="GO" id="GO:0044780">
    <property type="term" value="P:bacterial-type flagellum assembly"/>
    <property type="evidence" value="ECO:0007669"/>
    <property type="project" value="InterPro"/>
</dbReference>
<dbReference type="AlphaFoldDB" id="A0A372LM66"/>
<dbReference type="InterPro" id="IPR010930">
    <property type="entry name" value="Flg_bb/hook_C_dom"/>
</dbReference>
<gene>
    <name evidence="10" type="primary">flgK</name>
    <name evidence="10" type="ORF">D0469_12365</name>
</gene>
<evidence type="ECO:0000259" key="8">
    <source>
        <dbReference type="Pfam" id="PF06429"/>
    </source>
</evidence>
<evidence type="ECO:0000313" key="10">
    <source>
        <dbReference type="EMBL" id="RFU68301.1"/>
    </source>
</evidence>
<sequence>MRSTFMGLEIAKRGMFTQQGALYTTGHNIANANTPGYTRQRINFTQTEPYPAASLNRPQIPGQMGTGVATESVQRVREGFLDIQYRNENNKLGYWESRSKALSKLEDIMNEPTQDGLAAVMNEFSASLQDLATYPEKEGTRKVVLERGRAIADTFHYLSDSLNSIKRDYGNQINDVSIKEVNSILEEIAGVNKQISEIEPHGYLPNDLYDQRDLLIDQISSYLNITVERRESGGNDLPVAEGIYDVKILNQDGTTSTLVAGAKYGKLEIGSPLPEHIAAIKVTDSDQNTVDVSVPNFSQGKLRGLVEAYGYVDNGSKGIYTQMLSDLDNLATAFAEMFNTKHNEGYILDKANAPTTLQGDDFFGFTSGLNPAKGLQVIISDTNQIAASKDGYSGDGKNALELASIQGKPAALLGDATINSFYEGIIGQLGVDALKANRLTNNSEILRQSVEEKKSSVSSVSLDEEMTNMIKFQHAYNAAARNITIVDEMLDKIINGMGTGGR</sequence>
<dbReference type="OrthoDB" id="9802553at2"/>
<evidence type="ECO:0000256" key="4">
    <source>
        <dbReference type="ARBA" id="ARBA00016244"/>
    </source>
</evidence>
<organism evidence="10 11">
    <name type="scientific">Peribacillus saganii</name>
    <dbReference type="NCBI Taxonomy" id="2303992"/>
    <lineage>
        <taxon>Bacteria</taxon>
        <taxon>Bacillati</taxon>
        <taxon>Bacillota</taxon>
        <taxon>Bacilli</taxon>
        <taxon>Bacillales</taxon>
        <taxon>Bacillaceae</taxon>
        <taxon>Peribacillus</taxon>
    </lineage>
</organism>
<keyword evidence="10" id="KW-0966">Cell projection</keyword>
<dbReference type="Proteomes" id="UP000264541">
    <property type="component" value="Unassembled WGS sequence"/>
</dbReference>
<proteinExistence type="inferred from homology"/>
<feature type="domain" description="Flagellar hook-associated protein FlgK helical" evidence="9">
    <location>
        <begin position="102"/>
        <end position="350"/>
    </location>
</feature>
<keyword evidence="5" id="KW-0964">Secreted</keyword>
<evidence type="ECO:0000259" key="9">
    <source>
        <dbReference type="Pfam" id="PF22638"/>
    </source>
</evidence>
<keyword evidence="10" id="KW-0969">Cilium</keyword>
<evidence type="ECO:0000313" key="11">
    <source>
        <dbReference type="Proteomes" id="UP000264541"/>
    </source>
</evidence>
<reference evidence="10 11" key="1">
    <citation type="submission" date="2018-08" db="EMBL/GenBank/DDBJ databases">
        <title>Bacillus chawlae sp. nov., Bacillus glennii sp. nov., and Bacillus saganii sp. nov. Isolated from the Vehicle Assembly Building at Kennedy Space Center where the Viking Spacecraft were Assembled.</title>
        <authorList>
            <person name="Seuylemezian A."/>
            <person name="Vaishampayan P."/>
        </authorList>
    </citation>
    <scope>NUCLEOTIDE SEQUENCE [LARGE SCALE GENOMIC DNA]</scope>
    <source>
        <strain evidence="10 11">V47-23a</strain>
    </source>
</reference>
<dbReference type="SUPFAM" id="SSF64518">
    <property type="entry name" value="Phase 1 flagellin"/>
    <property type="match status" value="1"/>
</dbReference>
<feature type="domain" description="Flagellar basal-body/hook protein C-terminal" evidence="8">
    <location>
        <begin position="457"/>
        <end position="495"/>
    </location>
</feature>
<dbReference type="Pfam" id="PF22638">
    <property type="entry name" value="FlgK_D1"/>
    <property type="match status" value="1"/>
</dbReference>
<comment type="caution">
    <text evidence="10">The sequence shown here is derived from an EMBL/GenBank/DDBJ whole genome shotgun (WGS) entry which is preliminary data.</text>
</comment>
<dbReference type="InterPro" id="IPR002371">
    <property type="entry name" value="FlgK"/>
</dbReference>
<protein>
    <recommendedName>
        <fullName evidence="4">Flagellar hook-associated protein 1</fullName>
    </recommendedName>
</protein>
<dbReference type="GO" id="GO:0005198">
    <property type="term" value="F:structural molecule activity"/>
    <property type="evidence" value="ECO:0007669"/>
    <property type="project" value="InterPro"/>
</dbReference>
<dbReference type="Pfam" id="PF00460">
    <property type="entry name" value="Flg_bb_rod"/>
    <property type="match status" value="1"/>
</dbReference>
<keyword evidence="6" id="KW-0975">Bacterial flagellum</keyword>
<evidence type="ECO:0000256" key="5">
    <source>
        <dbReference type="ARBA" id="ARBA00022525"/>
    </source>
</evidence>
<dbReference type="PANTHER" id="PTHR30033">
    <property type="entry name" value="FLAGELLAR HOOK-ASSOCIATED PROTEIN 1"/>
    <property type="match status" value="1"/>
</dbReference>
<keyword evidence="11" id="KW-1185">Reference proteome</keyword>
<dbReference type="NCBIfam" id="TIGR02492">
    <property type="entry name" value="flgK_ends"/>
    <property type="match status" value="1"/>
</dbReference>